<dbReference type="AlphaFoldDB" id="A0A251TR47"/>
<organism evidence="7 8">
    <name type="scientific">Helianthus annuus</name>
    <name type="common">Common sunflower</name>
    <dbReference type="NCBI Taxonomy" id="4232"/>
    <lineage>
        <taxon>Eukaryota</taxon>
        <taxon>Viridiplantae</taxon>
        <taxon>Streptophyta</taxon>
        <taxon>Embryophyta</taxon>
        <taxon>Tracheophyta</taxon>
        <taxon>Spermatophyta</taxon>
        <taxon>Magnoliopsida</taxon>
        <taxon>eudicotyledons</taxon>
        <taxon>Gunneridae</taxon>
        <taxon>Pentapetalae</taxon>
        <taxon>asterids</taxon>
        <taxon>campanulids</taxon>
        <taxon>Asterales</taxon>
        <taxon>Asteraceae</taxon>
        <taxon>Asteroideae</taxon>
        <taxon>Heliantheae alliance</taxon>
        <taxon>Heliantheae</taxon>
        <taxon>Helianthus</taxon>
    </lineage>
</organism>
<evidence type="ECO:0000256" key="6">
    <source>
        <dbReference type="SAM" id="SignalP"/>
    </source>
</evidence>
<dbReference type="InterPro" id="IPR004911">
    <property type="entry name" value="Interferon-induced_GILT"/>
</dbReference>
<dbReference type="FunCoup" id="A0A251TR47">
    <property type="interactions" value="1156"/>
</dbReference>
<dbReference type="GO" id="GO:0005576">
    <property type="term" value="C:extracellular region"/>
    <property type="evidence" value="ECO:0007669"/>
    <property type="project" value="UniProtKB-SubCell"/>
</dbReference>
<dbReference type="GO" id="GO:0016671">
    <property type="term" value="F:oxidoreductase activity, acting on a sulfur group of donors, disulfide as acceptor"/>
    <property type="evidence" value="ECO:0007669"/>
    <property type="project" value="InterPro"/>
</dbReference>
<dbReference type="Proteomes" id="UP000215914">
    <property type="component" value="Chromosome 10"/>
</dbReference>
<accession>A0A251TR47</accession>
<sequence>MNSHRSHVVLLLLIAAHGLSAPVAVASEEKVKLTLYYEALCPACADFIVNELYKIFVNGLISVVDLKLSPYGNAKITSNGTIVCQHGGWECLLNTIEACSIHAWPQVSDHYPFVYCVEKLSYEDKHTEWNTCFKKLNLDPKPVIDCYTSGMGHKLELQYADEISALEPPHDYVPWVIVDGQPLYNDYTDFISFICKAFKGSNMPQACLRVSHPITSPTDAVKSFNHVSYKGEEGVNSKATLSEIISSIVASWMIL</sequence>
<evidence type="ECO:0000256" key="2">
    <source>
        <dbReference type="ARBA" id="ARBA00005679"/>
    </source>
</evidence>
<dbReference type="InParanoid" id="A0A251TR47"/>
<evidence type="ECO:0000256" key="1">
    <source>
        <dbReference type="ARBA" id="ARBA00004613"/>
    </source>
</evidence>
<dbReference type="Pfam" id="PF03227">
    <property type="entry name" value="GILT"/>
    <property type="match status" value="1"/>
</dbReference>
<evidence type="ECO:0000256" key="4">
    <source>
        <dbReference type="ARBA" id="ARBA00022729"/>
    </source>
</evidence>
<proteinExistence type="inferred from homology"/>
<keyword evidence="8" id="KW-1185">Reference proteome</keyword>
<name>A0A251TR47_HELAN</name>
<gene>
    <name evidence="7" type="ORF">HannXRQ_Chr10g0310331</name>
</gene>
<evidence type="ECO:0000256" key="3">
    <source>
        <dbReference type="ARBA" id="ARBA00022525"/>
    </source>
</evidence>
<dbReference type="OrthoDB" id="958254at2759"/>
<dbReference type="EMBL" id="CM007899">
    <property type="protein sequence ID" value="OTG12501.1"/>
    <property type="molecule type" value="Genomic_DNA"/>
</dbReference>
<protein>
    <submittedName>
        <fullName evidence="7">Putative thioredoxin superfamily protein</fullName>
    </submittedName>
</protein>
<keyword evidence="3" id="KW-0964">Secreted</keyword>
<evidence type="ECO:0000313" key="8">
    <source>
        <dbReference type="Proteomes" id="UP000215914"/>
    </source>
</evidence>
<dbReference type="GO" id="GO:0016491">
    <property type="term" value="F:oxidoreductase activity"/>
    <property type="evidence" value="ECO:0000318"/>
    <property type="project" value="GO_Central"/>
</dbReference>
<dbReference type="PANTHER" id="PTHR13234">
    <property type="entry name" value="GAMMA-INTERFERON INDUCIBLE LYSOSOMAL THIOL REDUCTASE GILT"/>
    <property type="match status" value="1"/>
</dbReference>
<dbReference type="PANTHER" id="PTHR13234:SF8">
    <property type="entry name" value="GAMMA-INTERFERON-INDUCIBLE LYSOSOMAL THIOL REDUCTASE"/>
    <property type="match status" value="1"/>
</dbReference>
<dbReference type="STRING" id="4232.A0A251TR47"/>
<evidence type="ECO:0000313" key="7">
    <source>
        <dbReference type="EMBL" id="OTG12501.1"/>
    </source>
</evidence>
<comment type="similarity">
    <text evidence="2">Belongs to the GILT family.</text>
</comment>
<keyword evidence="4 6" id="KW-0732">Signal</keyword>
<keyword evidence="5" id="KW-0325">Glycoprotein</keyword>
<dbReference type="OMA" id="YIEAQCP"/>
<feature type="chain" id="PRO_5012852163" evidence="6">
    <location>
        <begin position="21"/>
        <end position="255"/>
    </location>
</feature>
<evidence type="ECO:0000256" key="5">
    <source>
        <dbReference type="ARBA" id="ARBA00023180"/>
    </source>
</evidence>
<comment type="subcellular location">
    <subcellularLocation>
        <location evidence="1">Secreted</location>
    </subcellularLocation>
</comment>
<feature type="signal peptide" evidence="6">
    <location>
        <begin position="1"/>
        <end position="20"/>
    </location>
</feature>
<reference evidence="8" key="1">
    <citation type="journal article" date="2017" name="Nature">
        <title>The sunflower genome provides insights into oil metabolism, flowering and Asterid evolution.</title>
        <authorList>
            <person name="Badouin H."/>
            <person name="Gouzy J."/>
            <person name="Grassa C.J."/>
            <person name="Murat F."/>
            <person name="Staton S.E."/>
            <person name="Cottret L."/>
            <person name="Lelandais-Briere C."/>
            <person name="Owens G.L."/>
            <person name="Carrere S."/>
            <person name="Mayjonade B."/>
            <person name="Legrand L."/>
            <person name="Gill N."/>
            <person name="Kane N.C."/>
            <person name="Bowers J.E."/>
            <person name="Hubner S."/>
            <person name="Bellec A."/>
            <person name="Berard A."/>
            <person name="Berges H."/>
            <person name="Blanchet N."/>
            <person name="Boniface M.C."/>
            <person name="Brunel D."/>
            <person name="Catrice O."/>
            <person name="Chaidir N."/>
            <person name="Claudel C."/>
            <person name="Donnadieu C."/>
            <person name="Faraut T."/>
            <person name="Fievet G."/>
            <person name="Helmstetter N."/>
            <person name="King M."/>
            <person name="Knapp S.J."/>
            <person name="Lai Z."/>
            <person name="Le Paslier M.C."/>
            <person name="Lippi Y."/>
            <person name="Lorenzon L."/>
            <person name="Mandel J.R."/>
            <person name="Marage G."/>
            <person name="Marchand G."/>
            <person name="Marquand E."/>
            <person name="Bret-Mestries E."/>
            <person name="Morien E."/>
            <person name="Nambeesan S."/>
            <person name="Nguyen T."/>
            <person name="Pegot-Espagnet P."/>
            <person name="Pouilly N."/>
            <person name="Raftis F."/>
            <person name="Sallet E."/>
            <person name="Schiex T."/>
            <person name="Thomas J."/>
            <person name="Vandecasteele C."/>
            <person name="Vares D."/>
            <person name="Vear F."/>
            <person name="Vautrin S."/>
            <person name="Crespi M."/>
            <person name="Mangin B."/>
            <person name="Burke J.M."/>
            <person name="Salse J."/>
            <person name="Munos S."/>
            <person name="Vincourt P."/>
            <person name="Rieseberg L.H."/>
            <person name="Langlade N.B."/>
        </authorList>
    </citation>
    <scope>NUCLEOTIDE SEQUENCE [LARGE SCALE GENOMIC DNA]</scope>
    <source>
        <strain evidence="8">cv. SF193</strain>
    </source>
</reference>